<accession>A0ABQ8MLC6</accession>
<reference evidence="6 7" key="1">
    <citation type="submission" date="2022-01" db="EMBL/GenBank/DDBJ databases">
        <title>A high-quality chromosome-level genome assembly of rohu carp, Labeo rohita.</title>
        <authorList>
            <person name="Arick M.A. II"/>
            <person name="Hsu C.-Y."/>
            <person name="Magbanua Z."/>
            <person name="Pechanova O."/>
            <person name="Grover C."/>
            <person name="Miller E."/>
            <person name="Thrash A."/>
            <person name="Ezzel L."/>
            <person name="Alam S."/>
            <person name="Benzie J."/>
            <person name="Hamilton M."/>
            <person name="Karsi A."/>
            <person name="Lawrence M.L."/>
            <person name="Peterson D.G."/>
        </authorList>
    </citation>
    <scope>NUCLEOTIDE SEQUENCE [LARGE SCALE GENOMIC DNA]</scope>
    <source>
        <strain evidence="7">BAU-BD-2019</strain>
        <tissue evidence="6">Blood</tissue>
    </source>
</reference>
<dbReference type="CDD" id="cd00160">
    <property type="entry name" value="RhoGEF"/>
    <property type="match status" value="1"/>
</dbReference>
<dbReference type="InterPro" id="IPR000219">
    <property type="entry name" value="DH_dom"/>
</dbReference>
<dbReference type="SUPFAM" id="SSF50044">
    <property type="entry name" value="SH3-domain"/>
    <property type="match status" value="1"/>
</dbReference>
<evidence type="ECO:0000313" key="7">
    <source>
        <dbReference type="Proteomes" id="UP000830375"/>
    </source>
</evidence>
<name>A0ABQ8MLC6_LABRO</name>
<dbReference type="InterPro" id="IPR036028">
    <property type="entry name" value="SH3-like_dom_sf"/>
</dbReference>
<keyword evidence="7" id="KW-1185">Reference proteome</keyword>
<organism evidence="6 7">
    <name type="scientific">Labeo rohita</name>
    <name type="common">Indian major carp</name>
    <name type="synonym">Cyprinus rohita</name>
    <dbReference type="NCBI Taxonomy" id="84645"/>
    <lineage>
        <taxon>Eukaryota</taxon>
        <taxon>Metazoa</taxon>
        <taxon>Chordata</taxon>
        <taxon>Craniata</taxon>
        <taxon>Vertebrata</taxon>
        <taxon>Euteleostomi</taxon>
        <taxon>Actinopterygii</taxon>
        <taxon>Neopterygii</taxon>
        <taxon>Teleostei</taxon>
        <taxon>Ostariophysi</taxon>
        <taxon>Cypriniformes</taxon>
        <taxon>Cyprinidae</taxon>
        <taxon>Labeoninae</taxon>
        <taxon>Labeonini</taxon>
        <taxon>Labeo</taxon>
    </lineage>
</organism>
<feature type="domain" description="DH" evidence="5">
    <location>
        <begin position="455"/>
        <end position="639"/>
    </location>
</feature>
<dbReference type="Proteomes" id="UP000830375">
    <property type="component" value="Unassembled WGS sequence"/>
</dbReference>
<dbReference type="Gene3D" id="2.30.30.40">
    <property type="entry name" value="SH3 Domains"/>
    <property type="match status" value="1"/>
</dbReference>
<dbReference type="InterPro" id="IPR035899">
    <property type="entry name" value="DBL_dom_sf"/>
</dbReference>
<feature type="domain" description="SH3" evidence="4">
    <location>
        <begin position="792"/>
        <end position="851"/>
    </location>
</feature>
<feature type="region of interest" description="Disordered" evidence="3">
    <location>
        <begin position="168"/>
        <end position="210"/>
    </location>
</feature>
<protein>
    <submittedName>
        <fullName evidence="6">Rho guanine nucleotide exchange factor 5</fullName>
    </submittedName>
</protein>
<evidence type="ECO:0000259" key="4">
    <source>
        <dbReference type="PROSITE" id="PS50002"/>
    </source>
</evidence>
<dbReference type="SMART" id="SM00325">
    <property type="entry name" value="RhoGEF"/>
    <property type="match status" value="1"/>
</dbReference>
<keyword evidence="1 2" id="KW-0728">SH3 domain</keyword>
<evidence type="ECO:0000256" key="1">
    <source>
        <dbReference type="ARBA" id="ARBA00022443"/>
    </source>
</evidence>
<dbReference type="Gene3D" id="1.20.900.10">
    <property type="entry name" value="Dbl homology (DH) domain"/>
    <property type="match status" value="1"/>
</dbReference>
<evidence type="ECO:0000256" key="2">
    <source>
        <dbReference type="PROSITE-ProRule" id="PRU00192"/>
    </source>
</evidence>
<dbReference type="Gene3D" id="2.30.29.30">
    <property type="entry name" value="Pleckstrin-homology domain (PH domain)/Phosphotyrosine-binding domain (PTB)"/>
    <property type="match status" value="1"/>
</dbReference>
<comment type="caution">
    <text evidence="6">The sequence shown here is derived from an EMBL/GenBank/DDBJ whole genome shotgun (WGS) entry which is preliminary data.</text>
</comment>
<evidence type="ECO:0000313" key="6">
    <source>
        <dbReference type="EMBL" id="KAI2663525.1"/>
    </source>
</evidence>
<dbReference type="Pfam" id="PF07653">
    <property type="entry name" value="SH3_2"/>
    <property type="match status" value="1"/>
</dbReference>
<dbReference type="PANTHER" id="PTHR12845:SF10">
    <property type="entry name" value="EPHEXIN-1-LIKE"/>
    <property type="match status" value="1"/>
</dbReference>
<dbReference type="EMBL" id="JACTAM010000006">
    <property type="protein sequence ID" value="KAI2663525.1"/>
    <property type="molecule type" value="Genomic_DNA"/>
</dbReference>
<dbReference type="PANTHER" id="PTHR12845">
    <property type="entry name" value="GUANINE NUCLEOTIDE EXCHANGE FACTOR"/>
    <property type="match status" value="1"/>
</dbReference>
<evidence type="ECO:0000259" key="5">
    <source>
        <dbReference type="PROSITE" id="PS50010"/>
    </source>
</evidence>
<dbReference type="PROSITE" id="PS50002">
    <property type="entry name" value="SH3"/>
    <property type="match status" value="1"/>
</dbReference>
<dbReference type="Pfam" id="PF00621">
    <property type="entry name" value="RhoGEF"/>
    <property type="match status" value="1"/>
</dbReference>
<dbReference type="PROSITE" id="PS50010">
    <property type="entry name" value="DH_2"/>
    <property type="match status" value="1"/>
</dbReference>
<dbReference type="InterPro" id="IPR011993">
    <property type="entry name" value="PH-like_dom_sf"/>
</dbReference>
<dbReference type="SUPFAM" id="SSF48065">
    <property type="entry name" value="DBL homology domain (DH-domain)"/>
    <property type="match status" value="1"/>
</dbReference>
<evidence type="ECO:0000256" key="3">
    <source>
        <dbReference type="SAM" id="MobiDB-lite"/>
    </source>
</evidence>
<proteinExistence type="predicted"/>
<dbReference type="SUPFAM" id="SSF50729">
    <property type="entry name" value="PH domain-like"/>
    <property type="match status" value="1"/>
</dbReference>
<sequence length="889" mass="100868">MSGVNDDHYVHYYIQQHNTSIAQSEIFLSNLHSCFGIETMEVGLHPKAMPGPDGYREPCPCQNIPAFKTYCPPKPPLKGEKWRRGTDFILKRDVQEKDHQHQATQNSTAVQNPRQEIANHGLVVPPKIKPIPKPRLLKTQFHVDQSQPAFNINNINVNYVAPASDPACSDGKNNGTHLENWKSRPKTTSRNSKRVPPSIPVPPRPLPKEPEQMISMTAPKNDIDEGVYIDVDSTPVQSECSSSPVLPCRQSGTEVCPTAKPLPHLSLSKPIPAYRVQNKTKITPEHNEVGSLSNPVRESLVSELHVRFSGAIKERDCSTKVLKAKGDHSPKMFSNSQLEMCSLLFHTKRLTDGERLCENVSISSVSSGDSQEDAIKYQETDGESLSKNLLEISQKTPTMLPLPGLVDKRIESHTKRDWNCMCADTKTNSLENLWQDRNIVRDSRILSRLSKDQLKLQENLYEVVTSEQSYLQSLMVAVEHFQESSMLKDALAPRDRTSLFSSIAKIKEISQSFLDVMLLELASSVFCDVICDVVHQYALGPFDAYINYIRNMPYQEQTLHNLGKESPQIVEILDKLQEDPRCNRLPLKSFLSLPFQRITRLKILMENIQKKAVPGSNCEASAFRALKEISRLLEACNWQVGRMKQMEEIVQIANKVEFACKALPLVSSSRWLVKQGDLVQISLKENMFGQRKLCPVLLFLFNDLLLVATRKGLDRFVVHDYVHRSLIEVTEGKDLEEKLEGCELNRIFRLVLLHNHRNTTSHLLLQTNSEAEKTHGWSSWVGGEIDRTLCMKSGVRCIEVYSGQQRGELSLQLGDMINVMQKTTDGFLEGRRVQDGQRGWFSSACVVEITNEHVQRRHLRQRYHVLQTATRLLKQRSGGLEQRTTKCFK</sequence>
<dbReference type="InterPro" id="IPR001452">
    <property type="entry name" value="SH3_domain"/>
</dbReference>
<dbReference type="InterPro" id="IPR047271">
    <property type="entry name" value="Ephexin-like"/>
</dbReference>
<feature type="compositionally biased region" description="Basic residues" evidence="3">
    <location>
        <begin position="183"/>
        <end position="193"/>
    </location>
</feature>
<dbReference type="SMART" id="SM00326">
    <property type="entry name" value="SH3"/>
    <property type="match status" value="1"/>
</dbReference>
<gene>
    <name evidence="6" type="ORF">H4Q32_012075</name>
</gene>